<dbReference type="InterPro" id="IPR002110">
    <property type="entry name" value="Ankyrin_rpt"/>
</dbReference>
<dbReference type="PANTHER" id="PTHR24198">
    <property type="entry name" value="ANKYRIN REPEAT AND PROTEIN KINASE DOMAIN-CONTAINING PROTEIN"/>
    <property type="match status" value="1"/>
</dbReference>
<evidence type="ECO:0000256" key="2">
    <source>
        <dbReference type="ARBA" id="ARBA00023043"/>
    </source>
</evidence>
<comment type="caution">
    <text evidence="4">The sequence shown here is derived from an EMBL/GenBank/DDBJ whole genome shotgun (WGS) entry which is preliminary data.</text>
</comment>
<dbReference type="STRING" id="1754192.A0A1Y1V1B2"/>
<keyword evidence="1" id="KW-0677">Repeat</keyword>
<dbReference type="OrthoDB" id="2158447at2759"/>
<evidence type="ECO:0000256" key="3">
    <source>
        <dbReference type="PROSITE-ProRule" id="PRU00023"/>
    </source>
</evidence>
<name>A0A1Y1V1B2_9FUNG</name>
<feature type="repeat" description="ANK" evidence="3">
    <location>
        <begin position="180"/>
        <end position="212"/>
    </location>
</feature>
<evidence type="ECO:0000256" key="1">
    <source>
        <dbReference type="ARBA" id="ARBA00022737"/>
    </source>
</evidence>
<dbReference type="EMBL" id="MCFG01000778">
    <property type="protein sequence ID" value="ORX45132.1"/>
    <property type="molecule type" value="Genomic_DNA"/>
</dbReference>
<keyword evidence="2 3" id="KW-0040">ANK repeat</keyword>
<evidence type="ECO:0000313" key="5">
    <source>
        <dbReference type="Proteomes" id="UP000193944"/>
    </source>
</evidence>
<sequence length="313" mass="35787">MKDINGEYPIIISFFNNNINIFKYLIWNGADCNTIDNNGISLLSLAIINDKVDIIRILLSRSNIEITRKDKHGNTPFLKAIIKGDYEIIKLLINYGKKKKIDININEKDECGNYPLISSVNNNDLDTVMLLLNYALDNKKDINVTDKEGLNPLMISYSRNFYKIFKYLLKFYDINIKDSKGRNILFYAINKRDVKTTENLINMGADINSEDNEGVSIIDYAIQWGAIEIVKILLKRNNLPLNKRNSKGKTILINIINSSIRISYKKELITLLIERGVNMNIVDNDGNSALYYSNNFSSIGDLLTKNGAIYIHK</sequence>
<protein>
    <submittedName>
        <fullName evidence="4">Ankyrin</fullName>
    </submittedName>
</protein>
<reference evidence="4 5" key="2">
    <citation type="submission" date="2016-08" db="EMBL/GenBank/DDBJ databases">
        <title>Pervasive Adenine N6-methylation of Active Genes in Fungi.</title>
        <authorList>
            <consortium name="DOE Joint Genome Institute"/>
            <person name="Mondo S.J."/>
            <person name="Dannebaum R.O."/>
            <person name="Kuo R.C."/>
            <person name="Labutti K."/>
            <person name="Haridas S."/>
            <person name="Kuo A."/>
            <person name="Salamov A."/>
            <person name="Ahrendt S.R."/>
            <person name="Lipzen A."/>
            <person name="Sullivan W."/>
            <person name="Andreopoulos W.B."/>
            <person name="Clum A."/>
            <person name="Lindquist E."/>
            <person name="Daum C."/>
            <person name="Ramamoorthy G.K."/>
            <person name="Gryganskyi A."/>
            <person name="Culley D."/>
            <person name="Magnuson J.K."/>
            <person name="James T.Y."/>
            <person name="O'Malley M.A."/>
            <person name="Stajich J.E."/>
            <person name="Spatafora J.W."/>
            <person name="Visel A."/>
            <person name="Grigoriev I.V."/>
        </authorList>
    </citation>
    <scope>NUCLEOTIDE SEQUENCE [LARGE SCALE GENOMIC DNA]</scope>
    <source>
        <strain evidence="4 5">S4</strain>
    </source>
</reference>
<dbReference type="InterPro" id="IPR036770">
    <property type="entry name" value="Ankyrin_rpt-contain_sf"/>
</dbReference>
<keyword evidence="5" id="KW-1185">Reference proteome</keyword>
<evidence type="ECO:0000313" key="4">
    <source>
        <dbReference type="EMBL" id="ORX45132.1"/>
    </source>
</evidence>
<dbReference type="Gene3D" id="1.25.40.20">
    <property type="entry name" value="Ankyrin repeat-containing domain"/>
    <property type="match status" value="2"/>
</dbReference>
<dbReference type="SUPFAM" id="SSF48403">
    <property type="entry name" value="Ankyrin repeat"/>
    <property type="match status" value="1"/>
</dbReference>
<dbReference type="SMART" id="SM00248">
    <property type="entry name" value="ANK"/>
    <property type="match status" value="8"/>
</dbReference>
<dbReference type="Proteomes" id="UP000193944">
    <property type="component" value="Unassembled WGS sequence"/>
</dbReference>
<reference evidence="4 5" key="1">
    <citation type="submission" date="2016-08" db="EMBL/GenBank/DDBJ databases">
        <title>A Parts List for Fungal Cellulosomes Revealed by Comparative Genomics.</title>
        <authorList>
            <consortium name="DOE Joint Genome Institute"/>
            <person name="Haitjema C.H."/>
            <person name="Gilmore S.P."/>
            <person name="Henske J.K."/>
            <person name="Solomon K.V."/>
            <person name="De Groot R."/>
            <person name="Kuo A."/>
            <person name="Mondo S.J."/>
            <person name="Salamov A.A."/>
            <person name="Labutti K."/>
            <person name="Zhao Z."/>
            <person name="Chiniquy J."/>
            <person name="Barry K."/>
            <person name="Brewer H.M."/>
            <person name="Purvine S.O."/>
            <person name="Wright A.T."/>
            <person name="Boxma B."/>
            <person name="Van Alen T."/>
            <person name="Hackstein J.H."/>
            <person name="Baker S.E."/>
            <person name="Grigoriev I.V."/>
            <person name="O'Malley M.A."/>
        </authorList>
    </citation>
    <scope>NUCLEOTIDE SEQUENCE [LARGE SCALE GENOMIC DNA]</scope>
    <source>
        <strain evidence="4 5">S4</strain>
    </source>
</reference>
<dbReference type="PROSITE" id="PS50297">
    <property type="entry name" value="ANK_REP_REGION"/>
    <property type="match status" value="2"/>
</dbReference>
<dbReference type="PANTHER" id="PTHR24198:SF165">
    <property type="entry name" value="ANKYRIN REPEAT-CONTAINING PROTEIN-RELATED"/>
    <property type="match status" value="1"/>
</dbReference>
<feature type="repeat" description="ANK" evidence="3">
    <location>
        <begin position="72"/>
        <end position="96"/>
    </location>
</feature>
<feature type="repeat" description="ANK" evidence="3">
    <location>
        <begin position="5"/>
        <end position="37"/>
    </location>
</feature>
<organism evidence="4 5">
    <name type="scientific">Anaeromyces robustus</name>
    <dbReference type="NCBI Taxonomy" id="1754192"/>
    <lineage>
        <taxon>Eukaryota</taxon>
        <taxon>Fungi</taxon>
        <taxon>Fungi incertae sedis</taxon>
        <taxon>Chytridiomycota</taxon>
        <taxon>Chytridiomycota incertae sedis</taxon>
        <taxon>Neocallimastigomycetes</taxon>
        <taxon>Neocallimastigales</taxon>
        <taxon>Neocallimastigaceae</taxon>
        <taxon>Anaeromyces</taxon>
    </lineage>
</organism>
<dbReference type="PROSITE" id="PS50088">
    <property type="entry name" value="ANK_REPEAT"/>
    <property type="match status" value="3"/>
</dbReference>
<accession>A0A1Y1V1B2</accession>
<gene>
    <name evidence="4" type="ORF">BCR32DRAFT_239353</name>
</gene>
<dbReference type="AlphaFoldDB" id="A0A1Y1V1B2"/>
<proteinExistence type="predicted"/>
<dbReference type="Pfam" id="PF12796">
    <property type="entry name" value="Ank_2"/>
    <property type="match status" value="2"/>
</dbReference>